<dbReference type="GO" id="GO:0016740">
    <property type="term" value="F:transferase activity"/>
    <property type="evidence" value="ECO:0007669"/>
    <property type="project" value="UniProtKB-KW"/>
</dbReference>
<dbReference type="SUPFAM" id="SSF52821">
    <property type="entry name" value="Rhodanese/Cell cycle control phosphatase"/>
    <property type="match status" value="1"/>
</dbReference>
<name>A0A2C9CTG5_9RHOB</name>
<dbReference type="EMBL" id="OCTN01000005">
    <property type="protein sequence ID" value="SOH94801.1"/>
    <property type="molecule type" value="Genomic_DNA"/>
</dbReference>
<dbReference type="Gene3D" id="3.40.250.10">
    <property type="entry name" value="Rhodanese-like domain"/>
    <property type="match status" value="1"/>
</dbReference>
<evidence type="ECO:0000313" key="3">
    <source>
        <dbReference type="Proteomes" id="UP000220034"/>
    </source>
</evidence>
<organism evidence="2 3">
    <name type="scientific">Pontivivens marinum</name>
    <dbReference type="NCBI Taxonomy" id="1690039"/>
    <lineage>
        <taxon>Bacteria</taxon>
        <taxon>Pseudomonadati</taxon>
        <taxon>Pseudomonadota</taxon>
        <taxon>Alphaproteobacteria</taxon>
        <taxon>Rhodobacterales</taxon>
        <taxon>Paracoccaceae</taxon>
        <taxon>Pontivivens</taxon>
    </lineage>
</organism>
<dbReference type="Proteomes" id="UP000220034">
    <property type="component" value="Unassembled WGS sequence"/>
</dbReference>
<dbReference type="Pfam" id="PF00581">
    <property type="entry name" value="Rhodanese"/>
    <property type="match status" value="1"/>
</dbReference>
<accession>A0A2C9CTG5</accession>
<evidence type="ECO:0000259" key="1">
    <source>
        <dbReference type="PROSITE" id="PS50206"/>
    </source>
</evidence>
<keyword evidence="2" id="KW-0808">Transferase</keyword>
<keyword evidence="3" id="KW-1185">Reference proteome</keyword>
<dbReference type="AlphaFoldDB" id="A0A2C9CTG5"/>
<dbReference type="InterPro" id="IPR036873">
    <property type="entry name" value="Rhodanese-like_dom_sf"/>
</dbReference>
<gene>
    <name evidence="2" type="ORF">SAMN06273572_105227</name>
</gene>
<reference evidence="3" key="1">
    <citation type="submission" date="2017-09" db="EMBL/GenBank/DDBJ databases">
        <authorList>
            <person name="Varghese N."/>
            <person name="Submissions S."/>
        </authorList>
    </citation>
    <scope>NUCLEOTIDE SEQUENCE [LARGE SCALE GENOMIC DNA]</scope>
    <source>
        <strain evidence="3">C7</strain>
    </source>
</reference>
<feature type="domain" description="Rhodanese" evidence="1">
    <location>
        <begin position="18"/>
        <end position="101"/>
    </location>
</feature>
<dbReference type="InterPro" id="IPR001763">
    <property type="entry name" value="Rhodanese-like_dom"/>
</dbReference>
<protein>
    <submittedName>
        <fullName evidence="2">Rhodanese-related sulfurtransferase</fullName>
    </submittedName>
</protein>
<evidence type="ECO:0000313" key="2">
    <source>
        <dbReference type="EMBL" id="SOH94801.1"/>
    </source>
</evidence>
<dbReference type="PROSITE" id="PS50206">
    <property type="entry name" value="RHODANESE_3"/>
    <property type="match status" value="1"/>
</dbReference>
<proteinExistence type="predicted"/>
<sequence length="144" mass="15921">MPQIEQMKPQDAYDTLRSNPAAVLVDVRTQAEWNFVGIPDTRELGNAIALVQWMQFPDMAVNSAFSQELTQQLGGEIPDTLLFICRSGARSHNAAQMIAQQMSDAGRDIRCINVAEGFEGDLDPSAHRGHVNGWKAAALPWRQT</sequence>